<keyword evidence="6 8" id="KW-0862">Zinc</keyword>
<proteinExistence type="inferred from homology"/>
<evidence type="ECO:0000256" key="3">
    <source>
        <dbReference type="ARBA" id="ARBA00022729"/>
    </source>
</evidence>
<evidence type="ECO:0000313" key="12">
    <source>
        <dbReference type="Proteomes" id="UP000834611"/>
    </source>
</evidence>
<dbReference type="Gene3D" id="1.25.40.10">
    <property type="entry name" value="Tetratricopeptide repeat domain"/>
    <property type="match status" value="1"/>
</dbReference>
<dbReference type="InterPro" id="IPR051156">
    <property type="entry name" value="Mito/Outer_Membr_Metalloprot"/>
</dbReference>
<comment type="subcellular location">
    <subcellularLocation>
        <location evidence="8">Periplasm</location>
    </subcellularLocation>
</comment>
<dbReference type="InterPro" id="IPR030873">
    <property type="entry name" value="Protease_BepA"/>
</dbReference>
<keyword evidence="3 8" id="KW-0732">Signal</keyword>
<comment type="caution">
    <text evidence="11">The sequence shown here is derived from an EMBL/GenBank/DDBJ whole genome shotgun (WGS) entry which is preliminary data.</text>
</comment>
<evidence type="ECO:0000256" key="4">
    <source>
        <dbReference type="ARBA" id="ARBA00022764"/>
    </source>
</evidence>
<dbReference type="GO" id="GO:0042597">
    <property type="term" value="C:periplasmic space"/>
    <property type="evidence" value="ECO:0007669"/>
    <property type="project" value="UniProtKB-SubCell"/>
</dbReference>
<evidence type="ECO:0000256" key="6">
    <source>
        <dbReference type="ARBA" id="ARBA00022833"/>
    </source>
</evidence>
<evidence type="ECO:0000256" key="8">
    <source>
        <dbReference type="HAMAP-Rule" id="MF_00997"/>
    </source>
</evidence>
<dbReference type="AlphaFoldDB" id="A0A9N8D048"/>
<dbReference type="Pfam" id="PF14559">
    <property type="entry name" value="TPR_19"/>
    <property type="match status" value="1"/>
</dbReference>
<sequence length="522" mass="58234">MCFKLFAFLGALLKHTRNKVGTYPKFKCCMGYSRFMKKTLKYPLLAFMIAALMNGAVLPAYSAIEDTLPDIGTTAGGTLSINQEIIMGDAITRQIRASTPLIYDPLLTQYVNKLGMRLVKNADSVKTPFKFYLVNNPNINAYAYFGGNVVLHSALFRYSQNESQLASVMAHEISHVTQRHLARMMEDQKSTTPLAIAGTIGSLLLVMANPQAGFAALTGTMAGVQQGMISFTQANEQEADRIGLQTLRRSGFDPHAMADFMQTMSDQTRYMSKPPEILLTHPLPDSRLADARNRSNQYPKVSVPSSLDFMLARVRILAMYSTEQKHALDQLIENYGKGSAQEQIAAQYGKALLLSQDKKYAEAGKILTELLAKQPDNPWFIDSMTDVDIEQNQVARAVSRLQNALKKTPKNTVFIVNLANALINNHQYKEATTLLNKYTFDYPDDPIGWDLLAEASAKQGKRTEELAAYAEGMALRGNYDTAINYLSDASRQSRLGSYEQQRYDARIDALRKLQLRDKNAKP</sequence>
<dbReference type="Proteomes" id="UP000834611">
    <property type="component" value="Unassembled WGS sequence"/>
</dbReference>
<comment type="similarity">
    <text evidence="8">Belongs to the peptidase M48 family. BepA subfamily.</text>
</comment>
<dbReference type="Pfam" id="PF01435">
    <property type="entry name" value="Peptidase_M48"/>
    <property type="match status" value="1"/>
</dbReference>
<dbReference type="GO" id="GO:0051603">
    <property type="term" value="P:proteolysis involved in protein catabolic process"/>
    <property type="evidence" value="ECO:0007669"/>
    <property type="project" value="TreeGrafter"/>
</dbReference>
<dbReference type="PANTHER" id="PTHR22726">
    <property type="entry name" value="METALLOENDOPEPTIDASE OMA1"/>
    <property type="match status" value="1"/>
</dbReference>
<keyword evidence="9" id="KW-0812">Transmembrane</keyword>
<dbReference type="EC" id="3.4.-.-" evidence="8"/>
<gene>
    <name evidence="11" type="primary">yggG_1</name>
    <name evidence="8" type="synonym">bepA</name>
    <name evidence="11" type="ORF">GHA_01106</name>
</gene>
<keyword evidence="4 8" id="KW-0574">Periplasm</keyword>
<name>A0A9N8D048_PRORE</name>
<keyword evidence="5 8" id="KW-0378">Hydrolase</keyword>
<keyword evidence="2 8" id="KW-0479">Metal-binding</keyword>
<keyword evidence="9" id="KW-1133">Transmembrane helix</keyword>
<evidence type="ECO:0000256" key="5">
    <source>
        <dbReference type="ARBA" id="ARBA00022801"/>
    </source>
</evidence>
<evidence type="ECO:0000256" key="1">
    <source>
        <dbReference type="ARBA" id="ARBA00022670"/>
    </source>
</evidence>
<feature type="binding site" evidence="8">
    <location>
        <position position="236"/>
    </location>
    <ligand>
        <name>Zn(2+)</name>
        <dbReference type="ChEBI" id="CHEBI:29105"/>
        <note>catalytic</note>
    </ligand>
</feature>
<evidence type="ECO:0000256" key="2">
    <source>
        <dbReference type="ARBA" id="ARBA00022723"/>
    </source>
</evidence>
<dbReference type="Gene3D" id="3.30.2010.10">
    <property type="entry name" value="Metalloproteases ('zincins'), catalytic domain"/>
    <property type="match status" value="1"/>
</dbReference>
<comment type="cofactor">
    <cofactor evidence="8">
        <name>Zn(2+)</name>
        <dbReference type="ChEBI" id="CHEBI:29105"/>
    </cofactor>
    <text evidence="8">Binds 1 zinc ion per subunit.</text>
</comment>
<keyword evidence="7 8" id="KW-0482">Metalloprotease</keyword>
<dbReference type="PANTHER" id="PTHR22726:SF1">
    <property type="entry name" value="METALLOENDOPEPTIDASE OMA1, MITOCHONDRIAL"/>
    <property type="match status" value="1"/>
</dbReference>
<accession>A0A9N8D048</accession>
<evidence type="ECO:0000259" key="10">
    <source>
        <dbReference type="Pfam" id="PF01435"/>
    </source>
</evidence>
<evidence type="ECO:0000256" key="7">
    <source>
        <dbReference type="ARBA" id="ARBA00023049"/>
    </source>
</evidence>
<evidence type="ECO:0000313" key="11">
    <source>
        <dbReference type="EMBL" id="CAB5677814.1"/>
    </source>
</evidence>
<feature type="domain" description="Peptidase M48" evidence="10">
    <location>
        <begin position="106"/>
        <end position="294"/>
    </location>
</feature>
<organism evidence="11 12">
    <name type="scientific">Providencia rettgeri</name>
    <dbReference type="NCBI Taxonomy" id="587"/>
    <lineage>
        <taxon>Bacteria</taxon>
        <taxon>Pseudomonadati</taxon>
        <taxon>Pseudomonadota</taxon>
        <taxon>Gammaproteobacteria</taxon>
        <taxon>Enterobacterales</taxon>
        <taxon>Morganellaceae</taxon>
        <taxon>Providencia</taxon>
    </lineage>
</organism>
<feature type="binding site" evidence="8">
    <location>
        <position position="175"/>
    </location>
    <ligand>
        <name>Zn(2+)</name>
        <dbReference type="ChEBI" id="CHEBI:29105"/>
        <note>catalytic</note>
    </ligand>
</feature>
<reference evidence="11" key="1">
    <citation type="submission" date="2020-05" db="EMBL/GenBank/DDBJ databases">
        <authorList>
            <person name="Delgado-Blas J."/>
        </authorList>
    </citation>
    <scope>NUCLEOTIDE SEQUENCE</scope>
    <source>
        <strain evidence="11">BB1453</strain>
    </source>
</reference>
<dbReference type="GO" id="GO:0016020">
    <property type="term" value="C:membrane"/>
    <property type="evidence" value="ECO:0007669"/>
    <property type="project" value="InterPro"/>
</dbReference>
<dbReference type="GO" id="GO:0008270">
    <property type="term" value="F:zinc ion binding"/>
    <property type="evidence" value="ECO:0007669"/>
    <property type="project" value="UniProtKB-UniRule"/>
</dbReference>
<feature type="active site" description="Proton donor" evidence="8">
    <location>
        <position position="240"/>
    </location>
</feature>
<dbReference type="HAMAP" id="MF_00997">
    <property type="entry name" value="Protease_BepA"/>
    <property type="match status" value="1"/>
</dbReference>
<feature type="transmembrane region" description="Helical" evidence="9">
    <location>
        <begin position="42"/>
        <end position="61"/>
    </location>
</feature>
<dbReference type="SUPFAM" id="SSF48452">
    <property type="entry name" value="TPR-like"/>
    <property type="match status" value="1"/>
</dbReference>
<comment type="function">
    <text evidence="8">Functions as both a chaperone and a metalloprotease. Maintains the integrity of the outer membrane by promoting either the assembly or the elimination of outer membrane proteins, depending on their folding state.</text>
</comment>
<feature type="binding site" evidence="8">
    <location>
        <position position="171"/>
    </location>
    <ligand>
        <name>Zn(2+)</name>
        <dbReference type="ChEBI" id="CHEBI:29105"/>
        <note>catalytic</note>
    </ligand>
</feature>
<dbReference type="InterPro" id="IPR011990">
    <property type="entry name" value="TPR-like_helical_dom_sf"/>
</dbReference>
<dbReference type="CDD" id="cd07333">
    <property type="entry name" value="M48C_bepA_like"/>
    <property type="match status" value="1"/>
</dbReference>
<keyword evidence="1 8" id="KW-0645">Protease</keyword>
<dbReference type="EMBL" id="CAHPSF010000002">
    <property type="protein sequence ID" value="CAB5677814.1"/>
    <property type="molecule type" value="Genomic_DNA"/>
</dbReference>
<protein>
    <recommendedName>
        <fullName evidence="8">Beta-barrel assembly-enhancing protease</fullName>
        <ecNumber evidence="8">3.4.-.-</ecNumber>
    </recommendedName>
</protein>
<dbReference type="InterPro" id="IPR001915">
    <property type="entry name" value="Peptidase_M48"/>
</dbReference>
<feature type="active site" evidence="8">
    <location>
        <position position="172"/>
    </location>
</feature>
<keyword evidence="9" id="KW-0472">Membrane</keyword>
<dbReference type="GO" id="GO:0004222">
    <property type="term" value="F:metalloendopeptidase activity"/>
    <property type="evidence" value="ECO:0007669"/>
    <property type="project" value="InterPro"/>
</dbReference>
<evidence type="ECO:0000256" key="9">
    <source>
        <dbReference type="SAM" id="Phobius"/>
    </source>
</evidence>